<evidence type="ECO:0000313" key="2">
    <source>
        <dbReference type="EMBL" id="GIY86361.1"/>
    </source>
</evidence>
<dbReference type="EMBL" id="BPLQ01015184">
    <property type="protein sequence ID" value="GIY86361.1"/>
    <property type="molecule type" value="Genomic_DNA"/>
</dbReference>
<evidence type="ECO:0000313" key="3">
    <source>
        <dbReference type="Proteomes" id="UP001054837"/>
    </source>
</evidence>
<evidence type="ECO:0000256" key="1">
    <source>
        <dbReference type="SAM" id="MobiDB-lite"/>
    </source>
</evidence>
<organism evidence="2 3">
    <name type="scientific">Caerostris darwini</name>
    <dbReference type="NCBI Taxonomy" id="1538125"/>
    <lineage>
        <taxon>Eukaryota</taxon>
        <taxon>Metazoa</taxon>
        <taxon>Ecdysozoa</taxon>
        <taxon>Arthropoda</taxon>
        <taxon>Chelicerata</taxon>
        <taxon>Arachnida</taxon>
        <taxon>Araneae</taxon>
        <taxon>Araneomorphae</taxon>
        <taxon>Entelegynae</taxon>
        <taxon>Araneoidea</taxon>
        <taxon>Araneidae</taxon>
        <taxon>Caerostris</taxon>
    </lineage>
</organism>
<gene>
    <name evidence="2" type="ORF">CDAR_513641</name>
</gene>
<feature type="compositionally biased region" description="Polar residues" evidence="1">
    <location>
        <begin position="1"/>
        <end position="18"/>
    </location>
</feature>
<proteinExistence type="predicted"/>
<comment type="caution">
    <text evidence="2">The sequence shown here is derived from an EMBL/GenBank/DDBJ whole genome shotgun (WGS) entry which is preliminary data.</text>
</comment>
<name>A0AAV4WTW3_9ARAC</name>
<reference evidence="2 3" key="1">
    <citation type="submission" date="2021-06" db="EMBL/GenBank/DDBJ databases">
        <title>Caerostris darwini draft genome.</title>
        <authorList>
            <person name="Kono N."/>
            <person name="Arakawa K."/>
        </authorList>
    </citation>
    <scope>NUCLEOTIDE SEQUENCE [LARGE SCALE GENOMIC DNA]</scope>
</reference>
<protein>
    <submittedName>
        <fullName evidence="2">Uncharacterized protein</fullName>
    </submittedName>
</protein>
<sequence>MKSQTQQSKDDGSISNPVSLGMNLISRSQSLTSLNDDTNHLQRANIIPFPLRSSSQKEIKFSSLGHCA</sequence>
<keyword evidence="3" id="KW-1185">Reference proteome</keyword>
<dbReference type="AlphaFoldDB" id="A0AAV4WTW3"/>
<accession>A0AAV4WTW3</accession>
<feature type="region of interest" description="Disordered" evidence="1">
    <location>
        <begin position="1"/>
        <end position="20"/>
    </location>
</feature>
<dbReference type="Proteomes" id="UP001054837">
    <property type="component" value="Unassembled WGS sequence"/>
</dbReference>